<dbReference type="SUPFAM" id="SSF50447">
    <property type="entry name" value="Translation proteins"/>
    <property type="match status" value="1"/>
</dbReference>
<evidence type="ECO:0000256" key="2">
    <source>
        <dbReference type="ARBA" id="ARBA00022730"/>
    </source>
</evidence>
<dbReference type="EMBL" id="MT631471">
    <property type="protein sequence ID" value="QNO51496.1"/>
    <property type="molecule type" value="Genomic_DNA"/>
</dbReference>
<evidence type="ECO:0000256" key="8">
    <source>
        <dbReference type="SAM" id="MobiDB-lite"/>
    </source>
</evidence>
<dbReference type="GO" id="GO:0006412">
    <property type="term" value="P:translation"/>
    <property type="evidence" value="ECO:0007669"/>
    <property type="project" value="UniProtKB-UniRule"/>
</dbReference>
<dbReference type="InterPro" id="IPR019928">
    <property type="entry name" value="Ribosomal_uL3_arc"/>
</dbReference>
<dbReference type="GO" id="GO:0022625">
    <property type="term" value="C:cytosolic large ribosomal subunit"/>
    <property type="evidence" value="ECO:0007669"/>
    <property type="project" value="UniProtKB-UniRule"/>
</dbReference>
<dbReference type="AlphaFoldDB" id="A0A7G9YU12"/>
<gene>
    <name evidence="9" type="primary">rpl3</name>
    <name evidence="9" type="ORF">CBNPKNJC_00010</name>
</gene>
<dbReference type="Pfam" id="PF00297">
    <property type="entry name" value="Ribosomal_L3"/>
    <property type="match status" value="2"/>
</dbReference>
<reference evidence="9" key="1">
    <citation type="submission" date="2020-06" db="EMBL/GenBank/DDBJ databases">
        <title>Unique genomic features of the anaerobic methanotrophic archaea.</title>
        <authorList>
            <person name="Chadwick G.L."/>
            <person name="Skennerton C.T."/>
            <person name="Laso-Perez R."/>
            <person name="Leu A.O."/>
            <person name="Speth D.R."/>
            <person name="Yu H."/>
            <person name="Morgan-Lang C."/>
            <person name="Hatzenpichler R."/>
            <person name="Goudeau D."/>
            <person name="Malmstrom R."/>
            <person name="Brazelton W.J."/>
            <person name="Woyke T."/>
            <person name="Hallam S.J."/>
            <person name="Tyson G.W."/>
            <person name="Wegener G."/>
            <person name="Boetius A."/>
            <person name="Orphan V."/>
        </authorList>
    </citation>
    <scope>NUCLEOTIDE SEQUENCE</scope>
</reference>
<name>A0A7G9YU12_9EURY</name>
<dbReference type="InterPro" id="IPR044892">
    <property type="entry name" value="Ribosomal_L3_dom_3_arc_sf"/>
</dbReference>
<evidence type="ECO:0000256" key="6">
    <source>
        <dbReference type="ARBA" id="ARBA00035457"/>
    </source>
</evidence>
<evidence type="ECO:0000256" key="5">
    <source>
        <dbReference type="ARBA" id="ARBA00023274"/>
    </source>
</evidence>
<dbReference type="InterPro" id="IPR019926">
    <property type="entry name" value="Ribosomal_uL3_CS"/>
</dbReference>
<dbReference type="Gene3D" id="3.30.1430.10">
    <property type="match status" value="1"/>
</dbReference>
<dbReference type="PANTHER" id="PTHR11363:SF5">
    <property type="entry name" value="LARGE RIBOSOMAL SUBUNIT PROTEIN UL3"/>
    <property type="match status" value="1"/>
</dbReference>
<dbReference type="InterPro" id="IPR009000">
    <property type="entry name" value="Transl_B-barrel_sf"/>
</dbReference>
<dbReference type="InterPro" id="IPR000597">
    <property type="entry name" value="Ribosomal_uL3"/>
</dbReference>
<dbReference type="NCBIfam" id="NF003261">
    <property type="entry name" value="PRK04231.1"/>
    <property type="match status" value="1"/>
</dbReference>
<dbReference type="GO" id="GO:0003735">
    <property type="term" value="F:structural constituent of ribosome"/>
    <property type="evidence" value="ECO:0007669"/>
    <property type="project" value="UniProtKB-UniRule"/>
</dbReference>
<keyword evidence="2" id="KW-0699">rRNA-binding</keyword>
<sequence length="325" mass="36450">MSKRHRPRRGSLAFSPRKRARSETCRIKRDELAAGRKLQGFAGYKAGMTHLVLTDNTPHSQTKGMQISVPATIIEVPSMKVEAIRLYKATSYGKKAVTEVWAAGETGNTADLDKIADIIKSSDRDLSMDLSIIVSTSPELVSGLPKKKHELMEIKMSGEIEKDLEYAQEVFGKEIRIEDIFKEGDFVDVTALTRGKGTQGPVKRWGVMIQNAKARRSGRGRHVGCIGGWTPRRVRWKIPQMGQTGYQQRTEYNKRVLKIGENGEEITPKGSFLNYGMVRNGYIMLEGSVPGPKKRLVRISHAIRPHPKPIMPEIVYISRESQQGH</sequence>
<evidence type="ECO:0000256" key="3">
    <source>
        <dbReference type="ARBA" id="ARBA00022884"/>
    </source>
</evidence>
<dbReference type="PANTHER" id="PTHR11363">
    <property type="entry name" value="60S RIBOSOMAL PROTEIN L3-RELATED"/>
    <property type="match status" value="1"/>
</dbReference>
<evidence type="ECO:0000256" key="1">
    <source>
        <dbReference type="ARBA" id="ARBA00006540"/>
    </source>
</evidence>
<keyword evidence="3" id="KW-0694">RNA-binding</keyword>
<dbReference type="PROSITE" id="PS00474">
    <property type="entry name" value="RIBOSOMAL_L3"/>
    <property type="match status" value="1"/>
</dbReference>
<evidence type="ECO:0000256" key="7">
    <source>
        <dbReference type="NCBIfam" id="TIGR03626"/>
    </source>
</evidence>
<keyword evidence="5" id="KW-0687">Ribonucleoprotein</keyword>
<dbReference type="InterPro" id="IPR045077">
    <property type="entry name" value="L3_arc_euk"/>
</dbReference>
<dbReference type="Gene3D" id="2.40.30.10">
    <property type="entry name" value="Translation factors"/>
    <property type="match status" value="1"/>
</dbReference>
<proteinExistence type="inferred from homology"/>
<comment type="similarity">
    <text evidence="1">Belongs to the universal ribosomal protein uL3 family.</text>
</comment>
<evidence type="ECO:0000256" key="4">
    <source>
        <dbReference type="ARBA" id="ARBA00022980"/>
    </source>
</evidence>
<dbReference type="NCBIfam" id="TIGR03626">
    <property type="entry name" value="L3_arch"/>
    <property type="match status" value="1"/>
</dbReference>
<dbReference type="Gene3D" id="4.10.960.10">
    <property type="entry name" value="Ribosomal protein L3, domain 3"/>
    <property type="match status" value="1"/>
</dbReference>
<accession>A0A7G9YU12</accession>
<protein>
    <recommendedName>
        <fullName evidence="6 7">50S ribosomal protein L3</fullName>
    </recommendedName>
</protein>
<dbReference type="GO" id="GO:0019843">
    <property type="term" value="F:rRNA binding"/>
    <property type="evidence" value="ECO:0007669"/>
    <property type="project" value="UniProtKB-KW"/>
</dbReference>
<keyword evidence="4 9" id="KW-0689">Ribosomal protein</keyword>
<evidence type="ECO:0000313" key="9">
    <source>
        <dbReference type="EMBL" id="QNO51496.1"/>
    </source>
</evidence>
<feature type="region of interest" description="Disordered" evidence="8">
    <location>
        <begin position="1"/>
        <end position="21"/>
    </location>
</feature>
<organism evidence="9">
    <name type="scientific">Candidatus Methanophagaceae archaeon ANME-1 ERB6</name>
    <dbReference type="NCBI Taxonomy" id="2759912"/>
    <lineage>
        <taxon>Archaea</taxon>
        <taxon>Methanobacteriati</taxon>
        <taxon>Methanobacteriota</taxon>
        <taxon>Stenosarchaea group</taxon>
        <taxon>Methanomicrobia</taxon>
        <taxon>Candidatus Methanophagales</taxon>
        <taxon>Candidatus Methanophagaceae</taxon>
    </lineage>
</organism>